<evidence type="ECO:0000256" key="1">
    <source>
        <dbReference type="ARBA" id="ARBA00004370"/>
    </source>
</evidence>
<evidence type="ECO:0000313" key="6">
    <source>
        <dbReference type="Proteomes" id="UP001152795"/>
    </source>
</evidence>
<dbReference type="EMBL" id="CACRXK020027242">
    <property type="protein sequence ID" value="CAB4040782.1"/>
    <property type="molecule type" value="Genomic_DNA"/>
</dbReference>
<keyword evidence="3" id="KW-1133">Transmembrane helix</keyword>
<proteinExistence type="predicted"/>
<dbReference type="Proteomes" id="UP001152795">
    <property type="component" value="Unassembled WGS sequence"/>
</dbReference>
<comment type="subcellular location">
    <subcellularLocation>
        <location evidence="1">Membrane</location>
    </subcellularLocation>
</comment>
<evidence type="ECO:0000256" key="3">
    <source>
        <dbReference type="ARBA" id="ARBA00022989"/>
    </source>
</evidence>
<organism evidence="5 6">
    <name type="scientific">Paramuricea clavata</name>
    <name type="common">Red gorgonian</name>
    <name type="synonym">Violescent sea-whip</name>
    <dbReference type="NCBI Taxonomy" id="317549"/>
    <lineage>
        <taxon>Eukaryota</taxon>
        <taxon>Metazoa</taxon>
        <taxon>Cnidaria</taxon>
        <taxon>Anthozoa</taxon>
        <taxon>Octocorallia</taxon>
        <taxon>Malacalcyonacea</taxon>
        <taxon>Plexauridae</taxon>
        <taxon>Paramuricea</taxon>
    </lineage>
</organism>
<sequence>MVSPSQTPASRVIISLIGIAAIIGNVLVLWVYYRRRNKSVKTAFDIFIINLAVSDLLAGIFILFGRFVFQPQIPENYESAMTYCYLLWGGFILFGCGLVSVYTCLVLTIERWLAIMKPHFFRRIRAKHAIVTIIAVWTWSFLINSTVFFSVKANFDTRSCYWVDPKTGRAFFAFIEISMSSVLPFSIIIVLYAHIYYKVRHMKHLKGGKEDFKRRLTIIALAASVALIVGWLPTKISFMLRYTNVGGKHLGQAAHLVFIMLALSNSFINPILYGIYSSKFRDEYKEVLSDILCKLTNCTDEGEEDTEMTSDN</sequence>
<gene>
    <name evidence="5" type="ORF">PACLA_8A085512</name>
</gene>
<dbReference type="AlphaFoldDB" id="A0A7D9K5H7"/>
<keyword evidence="5" id="KW-0675">Receptor</keyword>
<dbReference type="InterPro" id="IPR017452">
    <property type="entry name" value="GPCR_Rhodpsn_7TM"/>
</dbReference>
<evidence type="ECO:0000313" key="5">
    <source>
        <dbReference type="EMBL" id="CAB4040782.1"/>
    </source>
</evidence>
<keyword evidence="4" id="KW-0472">Membrane</keyword>
<dbReference type="CDD" id="cd00637">
    <property type="entry name" value="7tm_classA_rhodopsin-like"/>
    <property type="match status" value="1"/>
</dbReference>
<dbReference type="PRINTS" id="PR00237">
    <property type="entry name" value="GPCRRHODOPSN"/>
</dbReference>
<dbReference type="OrthoDB" id="9445642at2759"/>
<reference evidence="5" key="1">
    <citation type="submission" date="2020-04" db="EMBL/GenBank/DDBJ databases">
        <authorList>
            <person name="Alioto T."/>
            <person name="Alioto T."/>
            <person name="Gomez Garrido J."/>
        </authorList>
    </citation>
    <scope>NUCLEOTIDE SEQUENCE</scope>
    <source>
        <strain evidence="5">A484AB</strain>
    </source>
</reference>
<dbReference type="Gene3D" id="1.20.1070.10">
    <property type="entry name" value="Rhodopsin 7-helix transmembrane proteins"/>
    <property type="match status" value="1"/>
</dbReference>
<evidence type="ECO:0000256" key="4">
    <source>
        <dbReference type="ARBA" id="ARBA00023136"/>
    </source>
</evidence>
<dbReference type="GO" id="GO:0004930">
    <property type="term" value="F:G protein-coupled receptor activity"/>
    <property type="evidence" value="ECO:0007669"/>
    <property type="project" value="InterPro"/>
</dbReference>
<evidence type="ECO:0000256" key="2">
    <source>
        <dbReference type="ARBA" id="ARBA00022692"/>
    </source>
</evidence>
<dbReference type="SUPFAM" id="SSF81321">
    <property type="entry name" value="Family A G protein-coupled receptor-like"/>
    <property type="match status" value="1"/>
</dbReference>
<dbReference type="Pfam" id="PF00001">
    <property type="entry name" value="7tm_1"/>
    <property type="match status" value="1"/>
</dbReference>
<comment type="caution">
    <text evidence="5">The sequence shown here is derived from an EMBL/GenBank/DDBJ whole genome shotgun (WGS) entry which is preliminary data.</text>
</comment>
<name>A0A7D9K5H7_PARCT</name>
<dbReference type="InterPro" id="IPR000276">
    <property type="entry name" value="GPCR_Rhodpsn"/>
</dbReference>
<keyword evidence="2" id="KW-0812">Transmembrane</keyword>
<dbReference type="PANTHER" id="PTHR45698:SF1">
    <property type="entry name" value="TRACE AMINE-ASSOCIATED RECEPTOR 13C-LIKE"/>
    <property type="match status" value="1"/>
</dbReference>
<keyword evidence="6" id="KW-1185">Reference proteome</keyword>
<dbReference type="PANTHER" id="PTHR45698">
    <property type="entry name" value="TRACE AMINE-ASSOCIATED RECEPTOR 19N-RELATED"/>
    <property type="match status" value="1"/>
</dbReference>
<protein>
    <submittedName>
        <fullName evidence="5">Melatonin receptor type 1A-like</fullName>
    </submittedName>
</protein>
<dbReference type="PROSITE" id="PS50262">
    <property type="entry name" value="G_PROTEIN_RECEP_F1_2"/>
    <property type="match status" value="1"/>
</dbReference>
<accession>A0A7D9K5H7</accession>
<dbReference type="GO" id="GO:0016020">
    <property type="term" value="C:membrane"/>
    <property type="evidence" value="ECO:0007669"/>
    <property type="project" value="UniProtKB-SubCell"/>
</dbReference>